<evidence type="ECO:0000313" key="2">
    <source>
        <dbReference type="EMBL" id="PMB98088.1"/>
    </source>
</evidence>
<dbReference type="EMBL" id="PNFZ01000003">
    <property type="protein sequence ID" value="PMB98088.1"/>
    <property type="molecule type" value="Genomic_DNA"/>
</dbReference>
<dbReference type="PANTHER" id="PTHR43677:SF4">
    <property type="entry name" value="QUINONE OXIDOREDUCTASE-LIKE PROTEIN 2"/>
    <property type="match status" value="1"/>
</dbReference>
<name>A0A2N6PHC7_9MICO</name>
<dbReference type="SUPFAM" id="SSF51735">
    <property type="entry name" value="NAD(P)-binding Rossmann-fold domains"/>
    <property type="match status" value="1"/>
</dbReference>
<evidence type="ECO:0000259" key="1">
    <source>
        <dbReference type="SMART" id="SM00829"/>
    </source>
</evidence>
<dbReference type="InterPro" id="IPR051397">
    <property type="entry name" value="Zn-ADH-like_protein"/>
</dbReference>
<dbReference type="Proteomes" id="UP000235703">
    <property type="component" value="Unassembled WGS sequence"/>
</dbReference>
<dbReference type="Gene3D" id="3.90.180.10">
    <property type="entry name" value="Medium-chain alcohol dehydrogenases, catalytic domain"/>
    <property type="match status" value="1"/>
</dbReference>
<gene>
    <name evidence="2" type="ORF">CJ198_06865</name>
</gene>
<dbReference type="InterPro" id="IPR013154">
    <property type="entry name" value="ADH-like_N"/>
</dbReference>
<dbReference type="CDD" id="cd08241">
    <property type="entry name" value="QOR1"/>
    <property type="match status" value="1"/>
</dbReference>
<dbReference type="Pfam" id="PF00107">
    <property type="entry name" value="ADH_zinc_N"/>
    <property type="match status" value="1"/>
</dbReference>
<dbReference type="SMART" id="SM00829">
    <property type="entry name" value="PKS_ER"/>
    <property type="match status" value="1"/>
</dbReference>
<keyword evidence="3" id="KW-1185">Reference proteome</keyword>
<dbReference type="InterPro" id="IPR020843">
    <property type="entry name" value="ER"/>
</dbReference>
<dbReference type="RefSeq" id="WP_102161885.1">
    <property type="nucleotide sequence ID" value="NZ_JAHHXW010000002.1"/>
</dbReference>
<dbReference type="Pfam" id="PF08240">
    <property type="entry name" value="ADH_N"/>
    <property type="match status" value="1"/>
</dbReference>
<dbReference type="InterPro" id="IPR011032">
    <property type="entry name" value="GroES-like_sf"/>
</dbReference>
<comment type="caution">
    <text evidence="2">The sequence shown here is derived from an EMBL/GenBank/DDBJ whole genome shotgun (WGS) entry which is preliminary data.</text>
</comment>
<feature type="domain" description="Enoyl reductase (ER)" evidence="1">
    <location>
        <begin position="7"/>
        <end position="317"/>
    </location>
</feature>
<dbReference type="SUPFAM" id="SSF50129">
    <property type="entry name" value="GroES-like"/>
    <property type="match status" value="1"/>
</dbReference>
<dbReference type="OrthoDB" id="4190732at2"/>
<dbReference type="InterPro" id="IPR036291">
    <property type="entry name" value="NAD(P)-bd_dom_sf"/>
</dbReference>
<dbReference type="PANTHER" id="PTHR43677">
    <property type="entry name" value="SHORT-CHAIN DEHYDROGENASE/REDUCTASE"/>
    <property type="match status" value="1"/>
</dbReference>
<protein>
    <submittedName>
        <fullName evidence="2">NADPH:quinone oxidoreductase</fullName>
    </submittedName>
</protein>
<dbReference type="Gene3D" id="3.40.50.720">
    <property type="entry name" value="NAD(P)-binding Rossmann-like Domain"/>
    <property type="match status" value="1"/>
</dbReference>
<organism evidence="2 3">
    <name type="scientific">Brevibacterium luteolum</name>
    <dbReference type="NCBI Taxonomy" id="199591"/>
    <lineage>
        <taxon>Bacteria</taxon>
        <taxon>Bacillati</taxon>
        <taxon>Actinomycetota</taxon>
        <taxon>Actinomycetes</taxon>
        <taxon>Micrococcales</taxon>
        <taxon>Brevibacteriaceae</taxon>
        <taxon>Brevibacterium</taxon>
    </lineage>
</organism>
<evidence type="ECO:0000313" key="3">
    <source>
        <dbReference type="Proteomes" id="UP000235703"/>
    </source>
</evidence>
<accession>A0A2N6PHC7</accession>
<dbReference type="AlphaFoldDB" id="A0A2N6PHC7"/>
<dbReference type="InterPro" id="IPR013149">
    <property type="entry name" value="ADH-like_C"/>
</dbReference>
<proteinExistence type="predicted"/>
<dbReference type="GO" id="GO:0016491">
    <property type="term" value="F:oxidoreductase activity"/>
    <property type="evidence" value="ECO:0007669"/>
    <property type="project" value="InterPro"/>
</dbReference>
<reference evidence="2 3" key="1">
    <citation type="submission" date="2017-09" db="EMBL/GenBank/DDBJ databases">
        <title>Bacterial strain isolated from the female urinary microbiota.</title>
        <authorList>
            <person name="Thomas-White K."/>
            <person name="Kumar N."/>
            <person name="Forster S."/>
            <person name="Putonti C."/>
            <person name="Lawley T."/>
            <person name="Wolfe A.J."/>
        </authorList>
    </citation>
    <scope>NUCLEOTIDE SEQUENCE [LARGE SCALE GENOMIC DNA]</scope>
    <source>
        <strain evidence="2 3">UMB0680</strain>
    </source>
</reference>
<sequence>MKAIHVTRLDGPGAVELQDAPAPSPAEGEVLIEVACAGVTFPELLQTYGQYQTKHEPPFILGSELAGTVVESRSSRFAPGDRVAAIIPSGAFAQFATAPEAMVLPLPEELSLEAAAGMPMNVLTADFALRTRGNLQPGQRVLIHGAAGGLGSACVQIALAMGAEVIAVVSSDEKAAMVTELGAQHVVRADGFKEAVKDIAPRGVDVVVDPVGGDRFTDSLRCLARFGTLLVLGFTAGSIPEVKVNRLLLNNISVAGVGWGAALPSDPLMAQKQWAHLREYLANGQLNPHIHARFSLDQAAAAITELENRSVIGKVILDIQEDTHG</sequence>